<dbReference type="SMART" id="SM00421">
    <property type="entry name" value="HTH_LUXR"/>
    <property type="match status" value="1"/>
</dbReference>
<evidence type="ECO:0000313" key="5">
    <source>
        <dbReference type="EMBL" id="NER11625.1"/>
    </source>
</evidence>
<dbReference type="InterPro" id="IPR059106">
    <property type="entry name" value="WHD_MalT"/>
</dbReference>
<dbReference type="EMBL" id="JAABOP010000005">
    <property type="protein sequence ID" value="NER11625.1"/>
    <property type="molecule type" value="Genomic_DNA"/>
</dbReference>
<dbReference type="PROSITE" id="PS50043">
    <property type="entry name" value="HTH_LUXR_2"/>
    <property type="match status" value="1"/>
</dbReference>
<sequence length="847" mass="97405">MESKSAVPLILLSAPAGYGKSVLVSQWIKEKEGANAWLSLNDSMNDTAVFLIYLGEALNTCSSRKREVFINLHKQYTFLSWEAIIEIIVNAATELEEKTRLIIDDYYLISNPEIHQLVEVLIREEIRNLQIIIISRWDPPFQLRELRLYQKMQEIRMADLKFEKEEAIELLALDDSISLTNDEINTVVKRTEGWILAIRMILLARSFPVEDNKIKGIENISNNLDQLLSYISLNLEPKFFRQMQLCALCDQFNVELIDSICDFAYEGSCKGEVLLAKLKELNLFILATDSDGGWYRFHHLVGETLIRNLKKTDPDIIISIYTHISEWFSDKNFVDEAINYAIKAENYELACSQIIKHRASILDKDQWWVLKRWLDKIPRQIRNANIDILLTELLVCEETWNIEDFSSILNRIESIGLENSNAENISRYLFHLGYFLTFVEPNPKKAVEALEQSIALFHDESALFGVRRESVVACSRQMLGLTALALKSLEDIHEKFERSSKSYVRSFDGKVLVHLLSGNFESANNDLKKILFLVQDSDFLYLKGWSSYYQGNIAFQFFQKDRAMNAFKKALEYEGIFNYRAYFDALAGLTLISSLKKDEKTTASFLEQMGQLAIKLKDRKFKNYYRSVQARINWHTGQGDKELSWATADWVKQHPSSYLFLIDVPELTKLRIVVSHGTHAQIEEAITVLEEVEAILKSVHNGYQLIDIALLKAMGFFRLQRKKRAVKWLEEALIQADKNEMIRPVLEATLVMPSLFNLIEDPSPYRILTHTGLDLATRKTPGSPASASNGLTLREQELVRLIAKGLRNKEIADLLNISTGTVKSHLTNIYSKLQVPNRISMLRKIED</sequence>
<dbReference type="GO" id="GO:0006355">
    <property type="term" value="P:regulation of DNA-templated transcription"/>
    <property type="evidence" value="ECO:0007669"/>
    <property type="project" value="InterPro"/>
</dbReference>
<dbReference type="InterPro" id="IPR016032">
    <property type="entry name" value="Sig_transdc_resp-reg_C-effctor"/>
</dbReference>
<evidence type="ECO:0000256" key="2">
    <source>
        <dbReference type="ARBA" id="ARBA00023125"/>
    </source>
</evidence>
<keyword evidence="6" id="KW-1185">Reference proteome</keyword>
<dbReference type="Gene3D" id="1.25.40.10">
    <property type="entry name" value="Tetratricopeptide repeat domain"/>
    <property type="match status" value="1"/>
</dbReference>
<organism evidence="5 6">
    <name type="scientific">Muriicola jejuensis</name>
    <dbReference type="NCBI Taxonomy" id="504488"/>
    <lineage>
        <taxon>Bacteria</taxon>
        <taxon>Pseudomonadati</taxon>
        <taxon>Bacteroidota</taxon>
        <taxon>Flavobacteriia</taxon>
        <taxon>Flavobacteriales</taxon>
        <taxon>Flavobacteriaceae</taxon>
        <taxon>Muriicola</taxon>
    </lineage>
</organism>
<dbReference type="PROSITE" id="PS00622">
    <property type="entry name" value="HTH_LUXR_1"/>
    <property type="match status" value="1"/>
</dbReference>
<dbReference type="Gene3D" id="1.10.10.10">
    <property type="entry name" value="Winged helix-like DNA-binding domain superfamily/Winged helix DNA-binding domain"/>
    <property type="match status" value="1"/>
</dbReference>
<dbReference type="AlphaFoldDB" id="A0A6P0UEG4"/>
<dbReference type="InterPro" id="IPR027417">
    <property type="entry name" value="P-loop_NTPase"/>
</dbReference>
<dbReference type="InterPro" id="IPR000792">
    <property type="entry name" value="Tscrpt_reg_LuxR_C"/>
</dbReference>
<dbReference type="InterPro" id="IPR011990">
    <property type="entry name" value="TPR-like_helical_dom_sf"/>
</dbReference>
<proteinExistence type="predicted"/>
<feature type="domain" description="HTH luxR-type" evidence="4">
    <location>
        <begin position="784"/>
        <end position="847"/>
    </location>
</feature>
<evidence type="ECO:0000259" key="4">
    <source>
        <dbReference type="PROSITE" id="PS50043"/>
    </source>
</evidence>
<comment type="caution">
    <text evidence="5">The sequence shown here is derived from an EMBL/GenBank/DDBJ whole genome shotgun (WGS) entry which is preliminary data.</text>
</comment>
<dbReference type="Pfam" id="PF25873">
    <property type="entry name" value="WHD_MalT"/>
    <property type="match status" value="1"/>
</dbReference>
<dbReference type="PANTHER" id="PTHR44688:SF16">
    <property type="entry name" value="DNA-BINDING TRANSCRIPTIONAL ACTIVATOR DEVR_DOSR"/>
    <property type="match status" value="1"/>
</dbReference>
<dbReference type="SUPFAM" id="SSF52540">
    <property type="entry name" value="P-loop containing nucleoside triphosphate hydrolases"/>
    <property type="match status" value="1"/>
</dbReference>
<keyword evidence="3" id="KW-0804">Transcription</keyword>
<keyword evidence="1" id="KW-0805">Transcription regulation</keyword>
<gene>
    <name evidence="5" type="ORF">GWK09_13925</name>
</gene>
<dbReference type="SUPFAM" id="SSF46894">
    <property type="entry name" value="C-terminal effector domain of the bipartite response regulators"/>
    <property type="match status" value="1"/>
</dbReference>
<keyword evidence="2" id="KW-0238">DNA-binding</keyword>
<dbReference type="PANTHER" id="PTHR44688">
    <property type="entry name" value="DNA-BINDING TRANSCRIPTIONAL ACTIVATOR DEVR_DOSR"/>
    <property type="match status" value="1"/>
</dbReference>
<accession>A0A6P0UEG4</accession>
<evidence type="ECO:0000256" key="3">
    <source>
        <dbReference type="ARBA" id="ARBA00023163"/>
    </source>
</evidence>
<dbReference type="RefSeq" id="WP_163694076.1">
    <property type="nucleotide sequence ID" value="NZ_FXTW01000003.1"/>
</dbReference>
<dbReference type="PRINTS" id="PR00038">
    <property type="entry name" value="HTHLUXR"/>
</dbReference>
<evidence type="ECO:0000256" key="1">
    <source>
        <dbReference type="ARBA" id="ARBA00023015"/>
    </source>
</evidence>
<reference evidence="5 6" key="1">
    <citation type="submission" date="2020-01" db="EMBL/GenBank/DDBJ databases">
        <title>Muriicola jejuensis KCTC 22299.</title>
        <authorList>
            <person name="Wang G."/>
        </authorList>
    </citation>
    <scope>NUCLEOTIDE SEQUENCE [LARGE SCALE GENOMIC DNA]</scope>
    <source>
        <strain evidence="5 6">KCTC 22299</strain>
    </source>
</reference>
<protein>
    <recommendedName>
        <fullName evidence="4">HTH luxR-type domain-containing protein</fullName>
    </recommendedName>
</protein>
<dbReference type="InterPro" id="IPR036388">
    <property type="entry name" value="WH-like_DNA-bd_sf"/>
</dbReference>
<dbReference type="CDD" id="cd06170">
    <property type="entry name" value="LuxR_C_like"/>
    <property type="match status" value="1"/>
</dbReference>
<dbReference type="Proteomes" id="UP000468443">
    <property type="component" value="Unassembled WGS sequence"/>
</dbReference>
<dbReference type="Gene3D" id="3.40.50.300">
    <property type="entry name" value="P-loop containing nucleotide triphosphate hydrolases"/>
    <property type="match status" value="1"/>
</dbReference>
<dbReference type="Pfam" id="PF00196">
    <property type="entry name" value="GerE"/>
    <property type="match status" value="1"/>
</dbReference>
<evidence type="ECO:0000313" key="6">
    <source>
        <dbReference type="Proteomes" id="UP000468443"/>
    </source>
</evidence>
<dbReference type="SUPFAM" id="SSF48452">
    <property type="entry name" value="TPR-like"/>
    <property type="match status" value="1"/>
</dbReference>
<name>A0A6P0UEG4_9FLAO</name>
<dbReference type="GO" id="GO:0003677">
    <property type="term" value="F:DNA binding"/>
    <property type="evidence" value="ECO:0007669"/>
    <property type="project" value="UniProtKB-KW"/>
</dbReference>